<dbReference type="Pfam" id="PF20467">
    <property type="entry name" value="MmeI_C"/>
    <property type="match status" value="1"/>
</dbReference>
<name>A0AAE7AH21_AERME</name>
<accession>A0AAE7AH21</accession>
<sequence length="75" mass="8765">MIEEKAIQVIEAREMYPDVTLEKLYDPDIMPTELKEAHQELDRVVEALYTDGKDLSDLELLEKLFTMYEELTGTN</sequence>
<reference evidence="2 3" key="1">
    <citation type="submission" date="2019-03" db="EMBL/GenBank/DDBJ databases">
        <title>Novel transposon Tn6433 accelerates the dissemination of tet(E) in Aeromonas from aerobic biofilm under oxytetracycline stress.</title>
        <authorList>
            <person name="Shi Y."/>
            <person name="Tian Z."/>
            <person name="Zhang Y."/>
            <person name="Zhang H."/>
            <person name="Yang M."/>
        </authorList>
    </citation>
    <scope>NUCLEOTIDE SEQUENCE [LARGE SCALE GENOMIC DNA]</scope>
    <source>
        <strain evidence="2 3">T5-8</strain>
    </source>
</reference>
<dbReference type="InterPro" id="IPR046818">
    <property type="entry name" value="MmeI_C"/>
</dbReference>
<feature type="domain" description="MmeI-like C-terminal" evidence="1">
    <location>
        <begin position="2"/>
        <end position="73"/>
    </location>
</feature>
<proteinExistence type="predicted"/>
<dbReference type="AlphaFoldDB" id="A0AAE7AH21"/>
<organism evidence="2 3">
    <name type="scientific">Aeromonas media</name>
    <dbReference type="NCBI Taxonomy" id="651"/>
    <lineage>
        <taxon>Bacteria</taxon>
        <taxon>Pseudomonadati</taxon>
        <taxon>Pseudomonadota</taxon>
        <taxon>Gammaproteobacteria</taxon>
        <taxon>Aeromonadales</taxon>
        <taxon>Aeromonadaceae</taxon>
        <taxon>Aeromonas</taxon>
    </lineage>
</organism>
<evidence type="ECO:0000313" key="3">
    <source>
        <dbReference type="Proteomes" id="UP000502006"/>
    </source>
</evidence>
<dbReference type="EMBL" id="CP038444">
    <property type="protein sequence ID" value="QJT30432.1"/>
    <property type="molecule type" value="Genomic_DNA"/>
</dbReference>
<protein>
    <recommendedName>
        <fullName evidence="1">MmeI-like C-terminal domain-containing protein</fullName>
    </recommendedName>
</protein>
<evidence type="ECO:0000259" key="1">
    <source>
        <dbReference type="Pfam" id="PF20467"/>
    </source>
</evidence>
<evidence type="ECO:0000313" key="2">
    <source>
        <dbReference type="EMBL" id="QJT30432.1"/>
    </source>
</evidence>
<gene>
    <name evidence="2" type="ORF">E4186_09705</name>
</gene>
<dbReference type="Proteomes" id="UP000502006">
    <property type="component" value="Chromosome"/>
</dbReference>